<keyword evidence="2 6" id="KW-0812">Transmembrane</keyword>
<evidence type="ECO:0000313" key="9">
    <source>
        <dbReference type="Proteomes" id="UP001203852"/>
    </source>
</evidence>
<reference evidence="8" key="1">
    <citation type="journal article" date="2022" name="bioRxiv">
        <title>Deciphering the potential niche of two novel black yeast fungi from a biological soil crust based on their genomes, phenotypes, and melanin regulation.</title>
        <authorList>
            <consortium name="DOE Joint Genome Institute"/>
            <person name="Carr E.C."/>
            <person name="Barton Q."/>
            <person name="Grambo S."/>
            <person name="Sullivan M."/>
            <person name="Renfro C.M."/>
            <person name="Kuo A."/>
            <person name="Pangilinan J."/>
            <person name="Lipzen A."/>
            <person name="Keymanesh K."/>
            <person name="Savage E."/>
            <person name="Barry K."/>
            <person name="Grigoriev I.V."/>
            <person name="Riekhof W.R."/>
            <person name="Harris S.S."/>
        </authorList>
    </citation>
    <scope>NUCLEOTIDE SEQUENCE</scope>
    <source>
        <strain evidence="8">JF 03-4F</strain>
    </source>
</reference>
<feature type="transmembrane region" description="Helical" evidence="6">
    <location>
        <begin position="426"/>
        <end position="447"/>
    </location>
</feature>
<keyword evidence="8" id="KW-0808">Transferase</keyword>
<dbReference type="PROSITE" id="PS50850">
    <property type="entry name" value="MFS"/>
    <property type="match status" value="1"/>
</dbReference>
<evidence type="ECO:0000256" key="5">
    <source>
        <dbReference type="SAM" id="MobiDB-lite"/>
    </source>
</evidence>
<feature type="region of interest" description="Disordered" evidence="5">
    <location>
        <begin position="254"/>
        <end position="285"/>
    </location>
</feature>
<dbReference type="Pfam" id="PF07690">
    <property type="entry name" value="MFS_1"/>
    <property type="match status" value="1"/>
</dbReference>
<feature type="compositionally biased region" description="Basic and acidic residues" evidence="5">
    <location>
        <begin position="268"/>
        <end position="277"/>
    </location>
</feature>
<keyword evidence="4 6" id="KW-0472">Membrane</keyword>
<dbReference type="PANTHER" id="PTHR23502">
    <property type="entry name" value="MAJOR FACILITATOR SUPERFAMILY"/>
    <property type="match status" value="1"/>
</dbReference>
<dbReference type="InterPro" id="IPR020846">
    <property type="entry name" value="MFS_dom"/>
</dbReference>
<evidence type="ECO:0000256" key="6">
    <source>
        <dbReference type="SAM" id="Phobius"/>
    </source>
</evidence>
<dbReference type="Proteomes" id="UP001203852">
    <property type="component" value="Unassembled WGS sequence"/>
</dbReference>
<comment type="subcellular location">
    <subcellularLocation>
        <location evidence="1">Membrane</location>
        <topology evidence="1">Multi-pass membrane protein</topology>
    </subcellularLocation>
</comment>
<dbReference type="InterPro" id="IPR036259">
    <property type="entry name" value="MFS_trans_sf"/>
</dbReference>
<evidence type="ECO:0000259" key="7">
    <source>
        <dbReference type="PROSITE" id="PS50850"/>
    </source>
</evidence>
<evidence type="ECO:0000256" key="2">
    <source>
        <dbReference type="ARBA" id="ARBA00022692"/>
    </source>
</evidence>
<feature type="transmembrane region" description="Helical" evidence="6">
    <location>
        <begin position="518"/>
        <end position="541"/>
    </location>
</feature>
<feature type="transmembrane region" description="Helical" evidence="6">
    <location>
        <begin position="383"/>
        <end position="405"/>
    </location>
</feature>
<name>A0AAN6DLL4_9EURO</name>
<protein>
    <submittedName>
        <fullName evidence="8">Serine/threonine kinase 16</fullName>
    </submittedName>
</protein>
<keyword evidence="9" id="KW-1185">Reference proteome</keyword>
<evidence type="ECO:0000313" key="8">
    <source>
        <dbReference type="EMBL" id="KAI1608561.1"/>
    </source>
</evidence>
<keyword evidence="8" id="KW-0418">Kinase</keyword>
<sequence>MEMNYDDKELHQLEQELHTEILPGTEIMADVGSHHFVKSSGKDHRVLVPQPSDDPHDPLNWSTGWKLAAIIASSFASFMQGMGPLSLAPMFGDYIEAFDCSLADAVQFTGVAILVLGFSNFIWVPLSTSFGRRPVYIASLLVCLGSSIWRARAQTYGSFMGACVLNGIGAGPAETIQPAVIADIFFLHDRGKWNTLYWVVYMGSLMIGPIIAGSMSEHVGWRNFWWLNTGMLALSLLMIIFMFPETKWHRQHPKELHHELNNSTDGKPTVEAREGVKGEPLSDGNDAMAIAPHPLTTVETAARDPYLGKGKPSKSQWGLFTPNPTPIKSILLDLWIPWKLFAFPIVEFASFVVSWSCSSFLTLNLTQTQAFASPPYLWSTQSIGFTNFAVFAGALIGLFTAGPFSDWISARLTARNRGIREPEMRLVAMIPYVIIMYLGNIIVSVGYQHQWPWQAIVIIGYTCAGIQVAALPGIVSTYAVDSYKPVAGSLFVSITVNKNVWGYGFSKFITNWIVEDGYIPPIMTNASLILLWCLFGILFYYKGKTFRRWSKNSSVHMM</sequence>
<dbReference type="InterPro" id="IPR011701">
    <property type="entry name" value="MFS"/>
</dbReference>
<organism evidence="8 9">
    <name type="scientific">Exophiala viscosa</name>
    <dbReference type="NCBI Taxonomy" id="2486360"/>
    <lineage>
        <taxon>Eukaryota</taxon>
        <taxon>Fungi</taxon>
        <taxon>Dikarya</taxon>
        <taxon>Ascomycota</taxon>
        <taxon>Pezizomycotina</taxon>
        <taxon>Eurotiomycetes</taxon>
        <taxon>Chaetothyriomycetidae</taxon>
        <taxon>Chaetothyriales</taxon>
        <taxon>Herpotrichiellaceae</taxon>
        <taxon>Exophiala</taxon>
    </lineage>
</organism>
<feature type="transmembrane region" description="Helical" evidence="6">
    <location>
        <begin position="224"/>
        <end position="244"/>
    </location>
</feature>
<accession>A0AAN6DLL4</accession>
<dbReference type="GO" id="GO:0005886">
    <property type="term" value="C:plasma membrane"/>
    <property type="evidence" value="ECO:0007669"/>
    <property type="project" value="TreeGrafter"/>
</dbReference>
<dbReference type="Gene3D" id="1.20.1250.20">
    <property type="entry name" value="MFS general substrate transporter like domains"/>
    <property type="match status" value="1"/>
</dbReference>
<dbReference type="SUPFAM" id="SSF103473">
    <property type="entry name" value="MFS general substrate transporter"/>
    <property type="match status" value="1"/>
</dbReference>
<dbReference type="GO" id="GO:0016301">
    <property type="term" value="F:kinase activity"/>
    <property type="evidence" value="ECO:0007669"/>
    <property type="project" value="UniProtKB-KW"/>
</dbReference>
<feature type="transmembrane region" description="Helical" evidence="6">
    <location>
        <begin position="453"/>
        <end position="474"/>
    </location>
</feature>
<evidence type="ECO:0000256" key="1">
    <source>
        <dbReference type="ARBA" id="ARBA00004141"/>
    </source>
</evidence>
<feature type="transmembrane region" description="Helical" evidence="6">
    <location>
        <begin position="195"/>
        <end position="212"/>
    </location>
</feature>
<feature type="transmembrane region" description="Helical" evidence="6">
    <location>
        <begin position="102"/>
        <end position="123"/>
    </location>
</feature>
<feature type="transmembrane region" description="Helical" evidence="6">
    <location>
        <begin position="486"/>
        <end position="506"/>
    </location>
</feature>
<dbReference type="PANTHER" id="PTHR23502:SF149">
    <property type="entry name" value="TRANSPORTER, PUTATIVE-RELATED"/>
    <property type="match status" value="1"/>
</dbReference>
<evidence type="ECO:0000256" key="4">
    <source>
        <dbReference type="ARBA" id="ARBA00023136"/>
    </source>
</evidence>
<feature type="transmembrane region" description="Helical" evidence="6">
    <location>
        <begin position="340"/>
        <end position="363"/>
    </location>
</feature>
<gene>
    <name evidence="8" type="ORF">EDD36DRAFT_388809</name>
</gene>
<comment type="caution">
    <text evidence="8">The sequence shown here is derived from an EMBL/GenBank/DDBJ whole genome shotgun (WGS) entry which is preliminary data.</text>
</comment>
<proteinExistence type="predicted"/>
<feature type="domain" description="Major facilitator superfamily (MFS) profile" evidence="7">
    <location>
        <begin position="69"/>
        <end position="544"/>
    </location>
</feature>
<evidence type="ECO:0000256" key="3">
    <source>
        <dbReference type="ARBA" id="ARBA00022989"/>
    </source>
</evidence>
<feature type="transmembrane region" description="Helical" evidence="6">
    <location>
        <begin position="67"/>
        <end position="90"/>
    </location>
</feature>
<dbReference type="EMBL" id="MU404363">
    <property type="protein sequence ID" value="KAI1608561.1"/>
    <property type="molecule type" value="Genomic_DNA"/>
</dbReference>
<dbReference type="GO" id="GO:0022857">
    <property type="term" value="F:transmembrane transporter activity"/>
    <property type="evidence" value="ECO:0007669"/>
    <property type="project" value="InterPro"/>
</dbReference>
<dbReference type="AlphaFoldDB" id="A0AAN6DLL4"/>
<keyword evidence="3 6" id="KW-1133">Transmembrane helix</keyword>